<dbReference type="GO" id="GO:0005783">
    <property type="term" value="C:endoplasmic reticulum"/>
    <property type="evidence" value="ECO:0007669"/>
    <property type="project" value="UniProtKB-SubCell"/>
</dbReference>
<evidence type="ECO:0000256" key="2">
    <source>
        <dbReference type="ARBA" id="ARBA00006484"/>
    </source>
</evidence>
<dbReference type="OMA" id="GFNVFLH"/>
<comment type="subcellular location">
    <subcellularLocation>
        <location evidence="1">Endoplasmic reticulum</location>
    </subcellularLocation>
</comment>
<evidence type="ECO:0000313" key="5">
    <source>
        <dbReference type="EMBL" id="EPE36599.1"/>
    </source>
</evidence>
<dbReference type="PRINTS" id="PR00081">
    <property type="entry name" value="GDHRDH"/>
</dbReference>
<dbReference type="eggNOG" id="KOG1014">
    <property type="taxonomic scope" value="Eukaryota"/>
</dbReference>
<dbReference type="Pfam" id="PF00106">
    <property type="entry name" value="adh_short"/>
    <property type="match status" value="1"/>
</dbReference>
<dbReference type="KEGG" id="glz:GLAREA_08762"/>
<dbReference type="PANTHER" id="PTHR43899">
    <property type="entry name" value="RH59310P"/>
    <property type="match status" value="1"/>
</dbReference>
<name>S3DHH1_GLAL2</name>
<dbReference type="PANTHER" id="PTHR43899:SF13">
    <property type="entry name" value="RH59310P"/>
    <property type="match status" value="1"/>
</dbReference>
<keyword evidence="6" id="KW-1185">Reference proteome</keyword>
<dbReference type="GeneID" id="19467810"/>
<organism evidence="5 6">
    <name type="scientific">Glarea lozoyensis (strain ATCC 20868 / MF5171)</name>
    <dbReference type="NCBI Taxonomy" id="1116229"/>
    <lineage>
        <taxon>Eukaryota</taxon>
        <taxon>Fungi</taxon>
        <taxon>Dikarya</taxon>
        <taxon>Ascomycota</taxon>
        <taxon>Pezizomycotina</taxon>
        <taxon>Leotiomycetes</taxon>
        <taxon>Helotiales</taxon>
        <taxon>Helotiaceae</taxon>
        <taxon>Glarea</taxon>
    </lineage>
</organism>
<evidence type="ECO:0000313" key="6">
    <source>
        <dbReference type="Proteomes" id="UP000016922"/>
    </source>
</evidence>
<dbReference type="InterPro" id="IPR020904">
    <property type="entry name" value="Sc_DH/Rdtase_CS"/>
</dbReference>
<evidence type="ECO:0000256" key="3">
    <source>
        <dbReference type="ARBA" id="ARBA00022857"/>
    </source>
</evidence>
<dbReference type="InterPro" id="IPR036291">
    <property type="entry name" value="NAD(P)-bd_dom_sf"/>
</dbReference>
<dbReference type="GO" id="GO:0016491">
    <property type="term" value="F:oxidoreductase activity"/>
    <property type="evidence" value="ECO:0007669"/>
    <property type="project" value="UniProtKB-KW"/>
</dbReference>
<keyword evidence="3" id="KW-0521">NADP</keyword>
<dbReference type="Proteomes" id="UP000016922">
    <property type="component" value="Unassembled WGS sequence"/>
</dbReference>
<protein>
    <submittedName>
        <fullName evidence="5">NAD(P)-binding Rossmann-fold containing protein</fullName>
    </submittedName>
</protein>
<sequence length="320" mass="34859">MVTSTLVKVFAGIGAVWVSRWILNITRFLYTFLRPSSLSRYHHLSPTGAPPYALITGASDGIGKGYAFELARQNFNLILHGRNKSKLLSVSSAIKNIYPDTIIRIVISDATQSGDVTLREINEIVEQIKDLHITILINNVGTGTRPSGHVFSNFESDDPADLDALINVNARFPIQFTRQILPLLFSHSQPTLLLTMASISEIGSPYLSVYSATKAFMKAWSCALAREFKAEGRDVEVLAIMTAQVTGTATEGMERNVFVPDARCFARSALGRVGCGGDVVEGWWSHAVLRGVMGRLPGGVFTGILTRSVRGEMGKVGKSK</sequence>
<dbReference type="STRING" id="1116229.S3DHH1"/>
<dbReference type="EMBL" id="KE145352">
    <property type="protein sequence ID" value="EPE36599.1"/>
    <property type="molecule type" value="Genomic_DNA"/>
</dbReference>
<gene>
    <name evidence="5" type="ORF">GLAREA_08762</name>
</gene>
<dbReference type="PIRSF" id="PIRSF000126">
    <property type="entry name" value="11-beta-HSD1"/>
    <property type="match status" value="1"/>
</dbReference>
<dbReference type="InterPro" id="IPR051019">
    <property type="entry name" value="VLCFA-Steroid_DH"/>
</dbReference>
<evidence type="ECO:0000256" key="1">
    <source>
        <dbReference type="ARBA" id="ARBA00004240"/>
    </source>
</evidence>
<dbReference type="InterPro" id="IPR002347">
    <property type="entry name" value="SDR_fam"/>
</dbReference>
<dbReference type="Gene3D" id="3.40.50.720">
    <property type="entry name" value="NAD(P)-binding Rossmann-like Domain"/>
    <property type="match status" value="1"/>
</dbReference>
<keyword evidence="4" id="KW-0560">Oxidoreductase</keyword>
<dbReference type="RefSeq" id="XP_008075914.1">
    <property type="nucleotide sequence ID" value="XM_008077723.1"/>
</dbReference>
<comment type="similarity">
    <text evidence="2">Belongs to the short-chain dehydrogenases/reductases (SDR) family.</text>
</comment>
<dbReference type="SUPFAM" id="SSF51735">
    <property type="entry name" value="NAD(P)-binding Rossmann-fold domains"/>
    <property type="match status" value="1"/>
</dbReference>
<dbReference type="PROSITE" id="PS00061">
    <property type="entry name" value="ADH_SHORT"/>
    <property type="match status" value="1"/>
</dbReference>
<accession>S3DHH1</accession>
<dbReference type="HOGENOM" id="CLU_010194_38_2_1"/>
<reference evidence="5 6" key="1">
    <citation type="journal article" date="2013" name="BMC Genomics">
        <title>Genomics-driven discovery of the pneumocandin biosynthetic gene cluster in the fungus Glarea lozoyensis.</title>
        <authorList>
            <person name="Chen L."/>
            <person name="Yue Q."/>
            <person name="Zhang X."/>
            <person name="Xiang M."/>
            <person name="Wang C."/>
            <person name="Li S."/>
            <person name="Che Y."/>
            <person name="Ortiz-Lopez F.J."/>
            <person name="Bills G.F."/>
            <person name="Liu X."/>
            <person name="An Z."/>
        </authorList>
    </citation>
    <scope>NUCLEOTIDE SEQUENCE [LARGE SCALE GENOMIC DNA]</scope>
    <source>
        <strain evidence="6">ATCC 20868 / MF5171</strain>
    </source>
</reference>
<proteinExistence type="inferred from homology"/>
<dbReference type="AlphaFoldDB" id="S3DHH1"/>
<dbReference type="OrthoDB" id="47007at2759"/>
<evidence type="ECO:0000256" key="4">
    <source>
        <dbReference type="ARBA" id="ARBA00023002"/>
    </source>
</evidence>